<sequence>MNAFNGHVALVTGGGQGLGATIARELGAGGAAVVVSDMNLTTATAVANEIVAAGGKAIAVKHDTTVIADHETAVNTAVTEFGKLTLAVNNAGIGDPADVMGSMDLAQWDRMISVNLSGVAYGLRHQIPAMVKTGGGAIVNMSSIMGSVGAVGVPTGYVAAKHGVVGLTKNSALEHAKDGIRVNAVGPAFIKTPLLGNLPDEALPVLAAAHPMGRLGEPEEVSALVCFLLSDRASFMTGAYYLVDGGYTAQ</sequence>
<dbReference type="SUPFAM" id="SSF51735">
    <property type="entry name" value="NAD(P)-binding Rossmann-fold domains"/>
    <property type="match status" value="1"/>
</dbReference>
<organism evidence="2">
    <name type="scientific">freshwater metagenome</name>
    <dbReference type="NCBI Taxonomy" id="449393"/>
    <lineage>
        <taxon>unclassified sequences</taxon>
        <taxon>metagenomes</taxon>
        <taxon>ecological metagenomes</taxon>
    </lineage>
</organism>
<dbReference type="PRINTS" id="PR00080">
    <property type="entry name" value="SDRFAMILY"/>
</dbReference>
<gene>
    <name evidence="2" type="ORF">UFOPK3516_01183</name>
</gene>
<name>A0A6J7GC92_9ZZZZ</name>
<dbReference type="FunFam" id="3.40.50.720:FF:000084">
    <property type="entry name" value="Short-chain dehydrogenase reductase"/>
    <property type="match status" value="1"/>
</dbReference>
<comment type="similarity">
    <text evidence="1">Belongs to the short-chain dehydrogenases/reductases (SDR) family.</text>
</comment>
<dbReference type="InterPro" id="IPR050259">
    <property type="entry name" value="SDR"/>
</dbReference>
<dbReference type="InterPro" id="IPR002347">
    <property type="entry name" value="SDR_fam"/>
</dbReference>
<dbReference type="PANTHER" id="PTHR42879">
    <property type="entry name" value="3-OXOACYL-(ACYL-CARRIER-PROTEIN) REDUCTASE"/>
    <property type="match status" value="1"/>
</dbReference>
<dbReference type="AlphaFoldDB" id="A0A6J7GC92"/>
<protein>
    <submittedName>
        <fullName evidence="2">Unannotated protein</fullName>
    </submittedName>
</protein>
<proteinExistence type="inferred from homology"/>
<dbReference type="EMBL" id="CAFBMB010000106">
    <property type="protein sequence ID" value="CAB4905852.1"/>
    <property type="molecule type" value="Genomic_DNA"/>
</dbReference>
<reference evidence="2" key="1">
    <citation type="submission" date="2020-05" db="EMBL/GenBank/DDBJ databases">
        <authorList>
            <person name="Chiriac C."/>
            <person name="Salcher M."/>
            <person name="Ghai R."/>
            <person name="Kavagutti S V."/>
        </authorList>
    </citation>
    <scope>NUCLEOTIDE SEQUENCE</scope>
</reference>
<evidence type="ECO:0000256" key="1">
    <source>
        <dbReference type="ARBA" id="ARBA00006484"/>
    </source>
</evidence>
<accession>A0A6J7GC92</accession>
<dbReference type="Pfam" id="PF13561">
    <property type="entry name" value="adh_short_C2"/>
    <property type="match status" value="1"/>
</dbReference>
<dbReference type="PANTHER" id="PTHR42879:SF2">
    <property type="entry name" value="3-OXOACYL-[ACYL-CARRIER-PROTEIN] REDUCTASE FABG"/>
    <property type="match status" value="1"/>
</dbReference>
<dbReference type="PRINTS" id="PR00081">
    <property type="entry name" value="GDHRDH"/>
</dbReference>
<dbReference type="Gene3D" id="3.40.50.720">
    <property type="entry name" value="NAD(P)-binding Rossmann-like Domain"/>
    <property type="match status" value="1"/>
</dbReference>
<dbReference type="InterPro" id="IPR036291">
    <property type="entry name" value="NAD(P)-bd_dom_sf"/>
</dbReference>
<evidence type="ECO:0000313" key="2">
    <source>
        <dbReference type="EMBL" id="CAB4905852.1"/>
    </source>
</evidence>